<dbReference type="STRING" id="61595.SAMN05421644_11025"/>
<dbReference type="AlphaFoldDB" id="A0A1H3DXD4"/>
<accession>A0A1H3DXD4</accession>
<keyword evidence="2" id="KW-1185">Reference proteome</keyword>
<evidence type="ECO:0000313" key="1">
    <source>
        <dbReference type="EMBL" id="SDX70279.1"/>
    </source>
</evidence>
<dbReference type="EMBL" id="FNOW01000010">
    <property type="protein sequence ID" value="SDX70279.1"/>
    <property type="molecule type" value="Genomic_DNA"/>
</dbReference>
<reference evidence="2" key="1">
    <citation type="submission" date="2016-10" db="EMBL/GenBank/DDBJ databases">
        <authorList>
            <person name="Varghese N."/>
            <person name="Submissions S."/>
        </authorList>
    </citation>
    <scope>NUCLEOTIDE SEQUENCE [LARGE SCALE GENOMIC DNA]</scope>
    <source>
        <strain evidence="2">DSM 173</strain>
    </source>
</reference>
<protein>
    <submittedName>
        <fullName evidence="1">Uncharacterized protein</fullName>
    </submittedName>
</protein>
<proteinExistence type="predicted"/>
<organism evidence="1 2">
    <name type="scientific">Allochromatium warmingii</name>
    <name type="common">Chromatium warmingii</name>
    <dbReference type="NCBI Taxonomy" id="61595"/>
    <lineage>
        <taxon>Bacteria</taxon>
        <taxon>Pseudomonadati</taxon>
        <taxon>Pseudomonadota</taxon>
        <taxon>Gammaproteobacteria</taxon>
        <taxon>Chromatiales</taxon>
        <taxon>Chromatiaceae</taxon>
        <taxon>Allochromatium</taxon>
    </lineage>
</organism>
<dbReference type="Proteomes" id="UP000198672">
    <property type="component" value="Unassembled WGS sequence"/>
</dbReference>
<gene>
    <name evidence="1" type="ORF">SAMN05421644_11025</name>
</gene>
<evidence type="ECO:0000313" key="2">
    <source>
        <dbReference type="Proteomes" id="UP000198672"/>
    </source>
</evidence>
<name>A0A1H3DXD4_ALLWA</name>
<dbReference type="RefSeq" id="WP_091332649.1">
    <property type="nucleotide sequence ID" value="NZ_FNOW01000010.1"/>
</dbReference>
<sequence>MPTRSQKIRAERREKLARQWPEMKKPVAGRIHNRLAKIQKLGVFWKKDDKPLAEVRRPRELAAP</sequence>